<dbReference type="GO" id="GO:0016799">
    <property type="term" value="F:hydrolase activity, hydrolyzing N-glycosyl compounds"/>
    <property type="evidence" value="ECO:0007669"/>
    <property type="project" value="InterPro"/>
</dbReference>
<dbReference type="InterPro" id="IPR048527">
    <property type="entry name" value="Sde182_C"/>
</dbReference>
<sequence>MHKLLTISLVLLLSISGLAQETNENQILKPRLVVLTDVSTWETDDSESLVRLMAHADLFEIEALIFTTGWSLDKTRDDFMDLIHVAIDAYEKDLPNLQKRSNQEKFNSDESRQSIGYWPSPDYLRSITMFGSKNRGLEFLGEGNQSAGSNFIIQLADEKDDRPLWITVWGGGNTLAQAIWDVKKTRSEAELKAFLHKTPTYAITDQDRDQKTPYDISSHYWMRKEFTDDLLFIWDESAWKFQNGTGKSNWEAYAEHIQGHGALGGVYPKYKYGVEGDTPAFLYLLPNGLSNPMIPDQVSWGGYATYQLSDDGETMAYTNFKAPDYDISKKYLEHFYPATFNNFAARMDWAKEGRGNRNPNVVINKNEGIEIITQKVKPGELVAWDASQSSDPEGDALTFSWWTIPEASTYKNEIIIEGKDSSKANLIVPKDFAGKTLHIICEVTDLGSPQLTSYRRIIIEGD</sequence>
<feature type="signal peptide" evidence="1">
    <location>
        <begin position="1"/>
        <end position="19"/>
    </location>
</feature>
<comment type="caution">
    <text evidence="4">The sequence shown here is derived from an EMBL/GenBank/DDBJ whole genome shotgun (WGS) entry which is preliminary data.</text>
</comment>
<dbReference type="AlphaFoldDB" id="A0A0P7XKF5"/>
<evidence type="ECO:0000256" key="1">
    <source>
        <dbReference type="SAM" id="SignalP"/>
    </source>
</evidence>
<keyword evidence="1" id="KW-0732">Signal</keyword>
<evidence type="ECO:0000259" key="3">
    <source>
        <dbReference type="Pfam" id="PF21027"/>
    </source>
</evidence>
<dbReference type="Gene3D" id="2.60.40.10">
    <property type="entry name" value="Immunoglobulins"/>
    <property type="match status" value="1"/>
</dbReference>
<feature type="domain" description="Cellulose-binding Sde182 C-terminal" evidence="3">
    <location>
        <begin position="382"/>
        <end position="460"/>
    </location>
</feature>
<dbReference type="Pfam" id="PF07632">
    <property type="entry name" value="Sde182_NH-like"/>
    <property type="match status" value="1"/>
</dbReference>
<dbReference type="Proteomes" id="UP000050421">
    <property type="component" value="Unassembled WGS sequence"/>
</dbReference>
<dbReference type="EMBL" id="LJXT01000034">
    <property type="protein sequence ID" value="KPQ17057.1"/>
    <property type="molecule type" value="Genomic_DNA"/>
</dbReference>
<protein>
    <recommendedName>
        <fullName evidence="6">DUF1593 domain-containing protein</fullName>
    </recommendedName>
</protein>
<evidence type="ECO:0000313" key="4">
    <source>
        <dbReference type="EMBL" id="KPQ17057.1"/>
    </source>
</evidence>
<dbReference type="OrthoDB" id="253051at2"/>
<dbReference type="InterPro" id="IPR013783">
    <property type="entry name" value="Ig-like_fold"/>
</dbReference>
<dbReference type="eggNOG" id="COG5297">
    <property type="taxonomic scope" value="Bacteria"/>
</dbReference>
<dbReference type="Pfam" id="PF21027">
    <property type="entry name" value="Sde0182_C"/>
    <property type="match status" value="1"/>
</dbReference>
<dbReference type="Gene3D" id="3.90.245.10">
    <property type="entry name" value="Ribonucleoside hydrolase-like"/>
    <property type="match status" value="1"/>
</dbReference>
<evidence type="ECO:0000259" key="2">
    <source>
        <dbReference type="Pfam" id="PF07632"/>
    </source>
</evidence>
<organism evidence="4 5">
    <name type="scientific">Algoriphagus marincola HL-49</name>
    <dbReference type="NCBI Taxonomy" id="1305737"/>
    <lineage>
        <taxon>Bacteria</taxon>
        <taxon>Pseudomonadati</taxon>
        <taxon>Bacteroidota</taxon>
        <taxon>Cytophagia</taxon>
        <taxon>Cytophagales</taxon>
        <taxon>Cyclobacteriaceae</taxon>
        <taxon>Algoriphagus</taxon>
    </lineage>
</organism>
<dbReference type="PATRIC" id="fig|1305737.6.peg.2069"/>
<feature type="chain" id="PRO_5006145443" description="DUF1593 domain-containing protein" evidence="1">
    <location>
        <begin position="20"/>
        <end position="462"/>
    </location>
</feature>
<dbReference type="InterPro" id="IPR011483">
    <property type="entry name" value="Sde182_NH-like"/>
</dbReference>
<evidence type="ECO:0008006" key="6">
    <source>
        <dbReference type="Google" id="ProtNLM"/>
    </source>
</evidence>
<evidence type="ECO:0000313" key="5">
    <source>
        <dbReference type="Proteomes" id="UP000050421"/>
    </source>
</evidence>
<dbReference type="InterPro" id="IPR036452">
    <property type="entry name" value="Ribo_hydro-like"/>
</dbReference>
<accession>A0A0P7XKF5</accession>
<name>A0A0P7XKF5_9BACT</name>
<feature type="domain" description="Cellulose-binding Sde182 nucleoside hydrolase-like" evidence="2">
    <location>
        <begin position="31"/>
        <end position="302"/>
    </location>
</feature>
<reference evidence="4 5" key="1">
    <citation type="submission" date="2015-09" db="EMBL/GenBank/DDBJ databases">
        <title>Identification and resolution of microdiversity through metagenomic sequencing of parallel consortia.</title>
        <authorList>
            <person name="Nelson W.C."/>
            <person name="Romine M.F."/>
            <person name="Lindemann S.R."/>
        </authorList>
    </citation>
    <scope>NUCLEOTIDE SEQUENCE [LARGE SCALE GENOMIC DNA]</scope>
    <source>
        <strain evidence="4">HL-49</strain>
    </source>
</reference>
<gene>
    <name evidence="4" type="ORF">HLUCCX10_07130</name>
</gene>
<dbReference type="STRING" id="1305737.GCA_000526355_02174"/>
<proteinExistence type="predicted"/>